<dbReference type="NCBIfam" id="NF003952">
    <property type="entry name" value="PRK05450.1-5"/>
    <property type="match status" value="1"/>
</dbReference>
<dbReference type="InterPro" id="IPR004528">
    <property type="entry name" value="KdsB"/>
</dbReference>
<comment type="function">
    <text evidence="4">Activates KDO (a required 8-carbon sugar) for incorporation into bacterial lipopolysaccharide in Gram-negative bacteria.</text>
</comment>
<dbReference type="InterPro" id="IPR029044">
    <property type="entry name" value="Nucleotide-diphossugar_trans"/>
</dbReference>
<proteinExistence type="inferred from homology"/>
<sequence>MKVVAVIPARYNSQRFPGKLMQKLNGKELILYTYEAVKNTELFDDVIVATDDARILACLEKNNAKVQLTAENHVSGSDRIAEVAQNLDADIIVNVQGDEPFITAEDLKTLIQIFENDTQKEVAVGSLMEIITEPDMIENPNNVKVVVDRYYNNALYFSRSVIPYAREMQENTTYYKHLGIYAFRRDALLSFATLDRGFLEPTEKLEQLRYLENGFKIRLGIAKNPSIGIDTPEDLAMAEAFIQQNK</sequence>
<accession>I4A2U1</accession>
<evidence type="ECO:0000313" key="5">
    <source>
        <dbReference type="EMBL" id="AFL98275.1"/>
    </source>
</evidence>
<name>I4A2U1_ORNRL</name>
<dbReference type="UniPathway" id="UPA00030"/>
<dbReference type="Gene3D" id="3.90.550.10">
    <property type="entry name" value="Spore Coat Polysaccharide Biosynthesis Protein SpsA, Chain A"/>
    <property type="match status" value="1"/>
</dbReference>
<dbReference type="HAMAP" id="MF_00057">
    <property type="entry name" value="KdsB"/>
    <property type="match status" value="1"/>
</dbReference>
<evidence type="ECO:0000256" key="1">
    <source>
        <dbReference type="ARBA" id="ARBA00022679"/>
    </source>
</evidence>
<dbReference type="NCBIfam" id="NF003950">
    <property type="entry name" value="PRK05450.1-3"/>
    <property type="match status" value="1"/>
</dbReference>
<comment type="similarity">
    <text evidence="4">Belongs to the KdsB family.</text>
</comment>
<dbReference type="HOGENOM" id="CLU_065038_0_1_10"/>
<dbReference type="UniPathway" id="UPA00358">
    <property type="reaction ID" value="UER00476"/>
</dbReference>
<dbReference type="GeneID" id="97258731"/>
<dbReference type="Proteomes" id="UP000006051">
    <property type="component" value="Chromosome"/>
</dbReference>
<dbReference type="eggNOG" id="COG1212">
    <property type="taxonomic scope" value="Bacteria"/>
</dbReference>
<dbReference type="RefSeq" id="WP_014791793.1">
    <property type="nucleotide sequence ID" value="NC_018016.1"/>
</dbReference>
<keyword evidence="3 4" id="KW-0448">Lipopolysaccharide biosynthesis</keyword>
<keyword evidence="4" id="KW-0963">Cytoplasm</keyword>
<evidence type="ECO:0000256" key="4">
    <source>
        <dbReference type="HAMAP-Rule" id="MF_00057"/>
    </source>
</evidence>
<dbReference type="PATRIC" id="fig|867902.3.peg.2096"/>
<comment type="subcellular location">
    <subcellularLocation>
        <location evidence="4">Cytoplasm</location>
    </subcellularLocation>
</comment>
<dbReference type="SUPFAM" id="SSF53448">
    <property type="entry name" value="Nucleotide-diphospho-sugar transferases"/>
    <property type="match status" value="1"/>
</dbReference>
<keyword evidence="6" id="KW-1185">Reference proteome</keyword>
<dbReference type="STRING" id="867902.Ornrh_2143"/>
<dbReference type="GO" id="GO:0009103">
    <property type="term" value="P:lipopolysaccharide biosynthetic process"/>
    <property type="evidence" value="ECO:0007669"/>
    <property type="project" value="UniProtKB-UniRule"/>
</dbReference>
<dbReference type="AlphaFoldDB" id="I4A2U1"/>
<dbReference type="NCBIfam" id="NF009905">
    <property type="entry name" value="PRK13368.1"/>
    <property type="match status" value="1"/>
</dbReference>
<dbReference type="NCBIfam" id="TIGR00466">
    <property type="entry name" value="kdsB"/>
    <property type="match status" value="1"/>
</dbReference>
<gene>
    <name evidence="4" type="primary">kdsB</name>
    <name evidence="5" type="ordered locus">Ornrh_2143</name>
</gene>
<dbReference type="EC" id="2.7.7.38" evidence="4"/>
<dbReference type="Pfam" id="PF02348">
    <property type="entry name" value="CTP_transf_3"/>
    <property type="match status" value="1"/>
</dbReference>
<comment type="catalytic activity">
    <reaction evidence="4">
        <text>3-deoxy-alpha-D-manno-oct-2-ulosonate + CTP = CMP-3-deoxy-beta-D-manno-octulosonate + diphosphate</text>
        <dbReference type="Rhea" id="RHEA:23448"/>
        <dbReference type="ChEBI" id="CHEBI:33019"/>
        <dbReference type="ChEBI" id="CHEBI:37563"/>
        <dbReference type="ChEBI" id="CHEBI:85986"/>
        <dbReference type="ChEBI" id="CHEBI:85987"/>
        <dbReference type="EC" id="2.7.7.38"/>
    </reaction>
</comment>
<dbReference type="GO" id="GO:0033468">
    <property type="term" value="P:CMP-keto-3-deoxy-D-manno-octulosonic acid biosynthetic process"/>
    <property type="evidence" value="ECO:0007669"/>
    <property type="project" value="UniProtKB-UniRule"/>
</dbReference>
<dbReference type="GO" id="GO:0005829">
    <property type="term" value="C:cytosol"/>
    <property type="evidence" value="ECO:0007669"/>
    <property type="project" value="TreeGrafter"/>
</dbReference>
<reference evidence="5 6" key="1">
    <citation type="submission" date="2012-06" db="EMBL/GenBank/DDBJ databases">
        <title>The complete genome of Ornithobacterium rhinotracheale DSM 15997.</title>
        <authorList>
            <consortium name="US DOE Joint Genome Institute (JGI-PGF)"/>
            <person name="Lucas S."/>
            <person name="Copeland A."/>
            <person name="Lapidus A."/>
            <person name="Goodwin L."/>
            <person name="Pitluck S."/>
            <person name="Peters L."/>
            <person name="Mikhailova N."/>
            <person name="Teshima H."/>
            <person name="Kyrpides N."/>
            <person name="Mavromatis K."/>
            <person name="Pagani I."/>
            <person name="Ivanova N."/>
            <person name="Ovchinnikova G."/>
            <person name="Zeytun A."/>
            <person name="Detter J.C."/>
            <person name="Han C."/>
            <person name="Land M."/>
            <person name="Hauser L."/>
            <person name="Markowitz V."/>
            <person name="Cheng J.-F."/>
            <person name="Hugenholtz P."/>
            <person name="Woyke T."/>
            <person name="Wu D."/>
            <person name="Lang E."/>
            <person name="Kopitz M."/>
            <person name="Brambilla E."/>
            <person name="Klenk H.-P."/>
            <person name="Eisen J.A."/>
        </authorList>
    </citation>
    <scope>NUCLEOTIDE SEQUENCE [LARGE SCALE GENOMIC DNA]</scope>
    <source>
        <strain evidence="6">ATCC 51463 / DSM 15997 / CCUG 23171 / LMG 9086</strain>
    </source>
</reference>
<evidence type="ECO:0000256" key="3">
    <source>
        <dbReference type="ARBA" id="ARBA00022985"/>
    </source>
</evidence>
<protein>
    <recommendedName>
        <fullName evidence="4">3-deoxy-manno-octulosonate cytidylyltransferase</fullName>
        <ecNumber evidence="4">2.7.7.38</ecNumber>
    </recommendedName>
    <alternativeName>
        <fullName evidence="4">CMP-2-keto-3-deoxyoctulosonic acid synthase</fullName>
        <shortName evidence="4">CKS</shortName>
        <shortName evidence="4">CMP-KDO synthase</shortName>
    </alternativeName>
</protein>
<dbReference type="InterPro" id="IPR003329">
    <property type="entry name" value="Cytidylyl_trans"/>
</dbReference>
<dbReference type="PANTHER" id="PTHR42866">
    <property type="entry name" value="3-DEOXY-MANNO-OCTULOSONATE CYTIDYLYLTRANSFERASE"/>
    <property type="match status" value="1"/>
</dbReference>
<dbReference type="PANTHER" id="PTHR42866:SF2">
    <property type="entry name" value="3-DEOXY-MANNO-OCTULOSONATE CYTIDYLYLTRANSFERASE, MITOCHONDRIAL"/>
    <property type="match status" value="1"/>
</dbReference>
<dbReference type="CDD" id="cd02517">
    <property type="entry name" value="CMP-KDO-Synthetase"/>
    <property type="match status" value="1"/>
</dbReference>
<comment type="pathway">
    <text evidence="4">Bacterial outer membrane biogenesis; lipopolysaccharide biosynthesis.</text>
</comment>
<evidence type="ECO:0000256" key="2">
    <source>
        <dbReference type="ARBA" id="ARBA00022695"/>
    </source>
</evidence>
<keyword evidence="1 4" id="KW-0808">Transferase</keyword>
<comment type="pathway">
    <text evidence="4">Nucleotide-sugar biosynthesis; CMP-3-deoxy-D-manno-octulosonate biosynthesis; CMP-3-deoxy-D-manno-octulosonate from 3-deoxy-D-manno-octulosonate and CTP: step 1/1.</text>
</comment>
<evidence type="ECO:0000313" key="6">
    <source>
        <dbReference type="Proteomes" id="UP000006051"/>
    </source>
</evidence>
<dbReference type="KEGG" id="orh:Ornrh_2143"/>
<dbReference type="EMBL" id="CP003283">
    <property type="protein sequence ID" value="AFL98275.1"/>
    <property type="molecule type" value="Genomic_DNA"/>
</dbReference>
<keyword evidence="2 4" id="KW-0548">Nucleotidyltransferase</keyword>
<organism evidence="5 6">
    <name type="scientific">Ornithobacterium rhinotracheale (strain ATCC 51463 / DSM 15997 / CCUG 23171 / CIP 104009 / LMG 9086)</name>
    <dbReference type="NCBI Taxonomy" id="867902"/>
    <lineage>
        <taxon>Bacteria</taxon>
        <taxon>Pseudomonadati</taxon>
        <taxon>Bacteroidota</taxon>
        <taxon>Flavobacteriia</taxon>
        <taxon>Flavobacteriales</taxon>
        <taxon>Weeksellaceae</taxon>
        <taxon>Ornithobacterium</taxon>
    </lineage>
</organism>
<dbReference type="GeneID" id="71570223"/>
<dbReference type="GO" id="GO:0008690">
    <property type="term" value="F:3-deoxy-manno-octulosonate cytidylyltransferase activity"/>
    <property type="evidence" value="ECO:0007669"/>
    <property type="project" value="UniProtKB-UniRule"/>
</dbReference>